<feature type="transmembrane region" description="Helical" evidence="6">
    <location>
        <begin position="72"/>
        <end position="92"/>
    </location>
</feature>
<sequence length="490" mass="50974">MTVPSAPQGTAAGTPARAAVNVREFIDAARLSSLQWRTIALCFTIVALDGFDIAIIGFLAPHIRSEWSLSMVALGPLFSAGLLGLMTGAFICGPLADRIGRRRVLILSVAWFGAACAASAAAPGIGWMIALRFLTGVGLGGAMPNAITLTAEFSPSRRRGTLLTVMFCGFSLGSALGGVVTAYLIEHVGWRGVLALGGALPLALVPVLALALPESVRYLATREGMQARIAAILARIDASRITSGQRYVADEPEGPSSPVSQLFAPRYRQGTLWLWLAFFCSLLLLYLMINWLPILVQRSGLSLKEASMLAGLLQGGGVVGAIVLGMLLDKFNPYTVVAGAYTLGAFAVACLASVSTPMAMAAAIFVTGFCVSGSQVCANVLASAFYPTSSRATGVAWALGIGRVGAIAGSLGGAFLLSAGWSNAALYLLLAIPAVVAGIGIYRTGRVQVVVNIPEPEVEADRTRIEGGRGRRRAGQRSEDPGLVAPGARR</sequence>
<comment type="subcellular location">
    <subcellularLocation>
        <location evidence="1">Membrane</location>
        <topology evidence="1">Multi-pass membrane protein</topology>
    </subcellularLocation>
</comment>
<dbReference type="AlphaFoldDB" id="A0A976GD57"/>
<dbReference type="InterPro" id="IPR011701">
    <property type="entry name" value="MFS"/>
</dbReference>
<keyword evidence="4 6" id="KW-0472">Membrane</keyword>
<dbReference type="SUPFAM" id="SSF103473">
    <property type="entry name" value="MFS general substrate transporter"/>
    <property type="match status" value="1"/>
</dbReference>
<dbReference type="EMBL" id="OGUS01000141">
    <property type="protein sequence ID" value="SPC21709.1"/>
    <property type="molecule type" value="Genomic_DNA"/>
</dbReference>
<evidence type="ECO:0000256" key="2">
    <source>
        <dbReference type="ARBA" id="ARBA00022692"/>
    </source>
</evidence>
<dbReference type="InterPro" id="IPR036259">
    <property type="entry name" value="MFS_trans_sf"/>
</dbReference>
<dbReference type="GO" id="GO:0046943">
    <property type="term" value="F:carboxylic acid transmembrane transporter activity"/>
    <property type="evidence" value="ECO:0007669"/>
    <property type="project" value="TreeGrafter"/>
</dbReference>
<dbReference type="PROSITE" id="PS00217">
    <property type="entry name" value="SUGAR_TRANSPORT_2"/>
    <property type="match status" value="1"/>
</dbReference>
<feature type="transmembrane region" description="Helical" evidence="6">
    <location>
        <begin position="334"/>
        <end position="354"/>
    </location>
</feature>
<evidence type="ECO:0000256" key="3">
    <source>
        <dbReference type="ARBA" id="ARBA00022989"/>
    </source>
</evidence>
<dbReference type="Gene3D" id="1.20.1250.20">
    <property type="entry name" value="MFS general substrate transporter like domains"/>
    <property type="match status" value="1"/>
</dbReference>
<name>A0A976GD57_9BURK</name>
<reference evidence="8 9" key="1">
    <citation type="submission" date="2018-01" db="EMBL/GenBank/DDBJ databases">
        <authorList>
            <person name="Clerissi C."/>
        </authorList>
    </citation>
    <scope>NUCLEOTIDE SEQUENCE [LARGE SCALE GENOMIC DNA]</scope>
    <source>
        <strain evidence="8">Cupriavidus oxalaticus LMG 2235</strain>
        <plasmid evidence="9">co2235_mp</plasmid>
    </source>
</reference>
<evidence type="ECO:0000313" key="9">
    <source>
        <dbReference type="Proteomes" id="UP000256862"/>
    </source>
</evidence>
<dbReference type="PANTHER" id="PTHR23508">
    <property type="entry name" value="CARBOXYLIC ACID TRANSPORTER PROTEIN HOMOLOG"/>
    <property type="match status" value="1"/>
</dbReference>
<dbReference type="Proteomes" id="UP000256862">
    <property type="component" value="Plasmid CO2235_mp"/>
</dbReference>
<comment type="caution">
    <text evidence="8">The sequence shown here is derived from an EMBL/GenBank/DDBJ whole genome shotgun (WGS) entry which is preliminary data.</text>
</comment>
<feature type="transmembrane region" description="Helical" evidence="6">
    <location>
        <begin position="360"/>
        <end position="382"/>
    </location>
</feature>
<feature type="region of interest" description="Disordered" evidence="5">
    <location>
        <begin position="461"/>
        <end position="490"/>
    </location>
</feature>
<feature type="transmembrane region" description="Helical" evidence="6">
    <location>
        <begin position="424"/>
        <end position="442"/>
    </location>
</feature>
<evidence type="ECO:0000256" key="1">
    <source>
        <dbReference type="ARBA" id="ARBA00004141"/>
    </source>
</evidence>
<evidence type="ECO:0000259" key="7">
    <source>
        <dbReference type="PROSITE" id="PS50850"/>
    </source>
</evidence>
<evidence type="ECO:0000256" key="5">
    <source>
        <dbReference type="SAM" id="MobiDB-lite"/>
    </source>
</evidence>
<feature type="transmembrane region" description="Helical" evidence="6">
    <location>
        <begin position="162"/>
        <end position="185"/>
    </location>
</feature>
<accession>A0A976GD57</accession>
<dbReference type="GO" id="GO:0005886">
    <property type="term" value="C:plasma membrane"/>
    <property type="evidence" value="ECO:0007669"/>
    <property type="project" value="TreeGrafter"/>
</dbReference>
<feature type="transmembrane region" description="Helical" evidence="6">
    <location>
        <begin position="104"/>
        <end position="123"/>
    </location>
</feature>
<feature type="transmembrane region" description="Helical" evidence="6">
    <location>
        <begin position="39"/>
        <end position="60"/>
    </location>
</feature>
<organism evidence="8 9">
    <name type="scientific">Cupriavidus oxalaticus</name>
    <dbReference type="NCBI Taxonomy" id="96344"/>
    <lineage>
        <taxon>Bacteria</taxon>
        <taxon>Pseudomonadati</taxon>
        <taxon>Pseudomonadota</taxon>
        <taxon>Betaproteobacteria</taxon>
        <taxon>Burkholderiales</taxon>
        <taxon>Burkholderiaceae</taxon>
        <taxon>Cupriavidus</taxon>
    </lineage>
</organism>
<dbReference type="RefSeq" id="WP_371136888.1">
    <property type="nucleotide sequence ID" value="NZ_CP069809.1"/>
</dbReference>
<feature type="transmembrane region" description="Helical" evidence="6">
    <location>
        <begin position="272"/>
        <end position="294"/>
    </location>
</feature>
<feature type="transmembrane region" description="Helical" evidence="6">
    <location>
        <begin position="394"/>
        <end position="418"/>
    </location>
</feature>
<geneLocation type="plasmid" evidence="9">
    <name>co2235_mp</name>
</geneLocation>
<evidence type="ECO:0000256" key="6">
    <source>
        <dbReference type="SAM" id="Phobius"/>
    </source>
</evidence>
<evidence type="ECO:0000256" key="4">
    <source>
        <dbReference type="ARBA" id="ARBA00023136"/>
    </source>
</evidence>
<keyword evidence="2 6" id="KW-0812">Transmembrane</keyword>
<keyword evidence="3 6" id="KW-1133">Transmembrane helix</keyword>
<feature type="transmembrane region" description="Helical" evidence="6">
    <location>
        <begin position="191"/>
        <end position="212"/>
    </location>
</feature>
<dbReference type="PROSITE" id="PS50850">
    <property type="entry name" value="MFS"/>
    <property type="match status" value="1"/>
</dbReference>
<dbReference type="Pfam" id="PF07690">
    <property type="entry name" value="MFS_1"/>
    <property type="match status" value="1"/>
</dbReference>
<evidence type="ECO:0000313" key="8">
    <source>
        <dbReference type="EMBL" id="SPC21709.1"/>
    </source>
</evidence>
<gene>
    <name evidence="8" type="primary">galT</name>
    <name evidence="8" type="ORF">CO2235_MP60062</name>
</gene>
<dbReference type="InterPro" id="IPR020846">
    <property type="entry name" value="MFS_dom"/>
</dbReference>
<dbReference type="PANTHER" id="PTHR23508:SF10">
    <property type="entry name" value="CARBOXYLIC ACID TRANSPORTER PROTEIN HOMOLOG"/>
    <property type="match status" value="1"/>
</dbReference>
<dbReference type="InterPro" id="IPR005829">
    <property type="entry name" value="Sugar_transporter_CS"/>
</dbReference>
<protein>
    <submittedName>
        <fullName evidence="8">Gallate transporter</fullName>
    </submittedName>
</protein>
<dbReference type="GeneID" id="303489917"/>
<feature type="domain" description="Major facilitator superfamily (MFS) profile" evidence="7">
    <location>
        <begin position="38"/>
        <end position="449"/>
    </location>
</feature>
<feature type="transmembrane region" description="Helical" evidence="6">
    <location>
        <begin position="129"/>
        <end position="150"/>
    </location>
</feature>
<dbReference type="CDD" id="cd17365">
    <property type="entry name" value="MFS_PcaK_like"/>
    <property type="match status" value="1"/>
</dbReference>
<proteinExistence type="predicted"/>
<feature type="transmembrane region" description="Helical" evidence="6">
    <location>
        <begin position="306"/>
        <end position="327"/>
    </location>
</feature>